<dbReference type="SUPFAM" id="SSF52047">
    <property type="entry name" value="RNI-like"/>
    <property type="match status" value="1"/>
</dbReference>
<protein>
    <recommendedName>
        <fullName evidence="3">F-box domain-containing protein</fullName>
    </recommendedName>
</protein>
<sequence length="510" mass="58006">MDVRRDVRNLGRVGRIFREPCLNALSLWYHQGGIGELFRMISAVKGYRYNDEPCQKWDLKRPLQAEDIPTMLFYSRRIREMCFYENNVFKTKQSSFDISLLLGKVLFPRLRVLSWYSSITACNWNLDFVLDSMGDEVTDMLGAVSYRSAPKFMASMEKRHRQLSYISLWENEIGQDNVLEETSRFFRDVLPHAQNLRELHLENSILQCFDIWGAIPLFPLLGRLTLILTDLESCVPSIPASYHTLTGVTVIIKDARVLCRILDRVSFPNLCEIQLILSDDIDASVLHGVLVSVASACGSQLTSLIIAYNDYRSVVPDGPISNEVLGLDDLRLLMEKHPKLEVLDLDVHSTRCLWAMGDGALQEIVRAWGRRLRVLRLDPDSKWSFESQKCVTLKGLEHIALHCPHLTTLGLNFVGVPTANVRSATVHIEPNGSTTGPQSNYTLRRLDIGCSPLESLSVSDMALYLSSLLPNLKTIRPAKWMGEQRPRWKMVEDIVLVAGLARKQERLVFM</sequence>
<dbReference type="Proteomes" id="UP000292702">
    <property type="component" value="Unassembled WGS sequence"/>
</dbReference>
<dbReference type="AlphaFoldDB" id="A0A4R0R5V0"/>
<dbReference type="InterPro" id="IPR032675">
    <property type="entry name" value="LRR_dom_sf"/>
</dbReference>
<evidence type="ECO:0000313" key="2">
    <source>
        <dbReference type="Proteomes" id="UP000292702"/>
    </source>
</evidence>
<dbReference type="EMBL" id="RWJN01000631">
    <property type="protein sequence ID" value="TCD60245.1"/>
    <property type="molecule type" value="Genomic_DNA"/>
</dbReference>
<proteinExistence type="predicted"/>
<dbReference type="Gene3D" id="3.80.10.10">
    <property type="entry name" value="Ribonuclease Inhibitor"/>
    <property type="match status" value="1"/>
</dbReference>
<keyword evidence="2" id="KW-1185">Reference proteome</keyword>
<accession>A0A4R0R5V0</accession>
<reference evidence="1 2" key="1">
    <citation type="submission" date="2018-11" db="EMBL/GenBank/DDBJ databases">
        <title>Genome assembly of Steccherinum ochraceum LE-BIN_3174, the white-rot fungus of the Steccherinaceae family (The Residual Polyporoid clade, Polyporales, Basidiomycota).</title>
        <authorList>
            <person name="Fedorova T.V."/>
            <person name="Glazunova O.A."/>
            <person name="Landesman E.O."/>
            <person name="Moiseenko K.V."/>
            <person name="Psurtseva N.V."/>
            <person name="Savinova O.S."/>
            <person name="Shakhova N.V."/>
            <person name="Tyazhelova T.V."/>
            <person name="Vasina D.V."/>
        </authorList>
    </citation>
    <scope>NUCLEOTIDE SEQUENCE [LARGE SCALE GENOMIC DNA]</scope>
    <source>
        <strain evidence="1 2">LE-BIN_3174</strain>
    </source>
</reference>
<evidence type="ECO:0008006" key="3">
    <source>
        <dbReference type="Google" id="ProtNLM"/>
    </source>
</evidence>
<gene>
    <name evidence="1" type="ORF">EIP91_010509</name>
</gene>
<organism evidence="1 2">
    <name type="scientific">Steccherinum ochraceum</name>
    <dbReference type="NCBI Taxonomy" id="92696"/>
    <lineage>
        <taxon>Eukaryota</taxon>
        <taxon>Fungi</taxon>
        <taxon>Dikarya</taxon>
        <taxon>Basidiomycota</taxon>
        <taxon>Agaricomycotina</taxon>
        <taxon>Agaricomycetes</taxon>
        <taxon>Polyporales</taxon>
        <taxon>Steccherinaceae</taxon>
        <taxon>Steccherinum</taxon>
    </lineage>
</organism>
<evidence type="ECO:0000313" key="1">
    <source>
        <dbReference type="EMBL" id="TCD60245.1"/>
    </source>
</evidence>
<dbReference type="STRING" id="92696.A0A4R0R5V0"/>
<name>A0A4R0R5V0_9APHY</name>
<comment type="caution">
    <text evidence="1">The sequence shown here is derived from an EMBL/GenBank/DDBJ whole genome shotgun (WGS) entry which is preliminary data.</text>
</comment>
<dbReference type="OrthoDB" id="3543113at2759"/>